<evidence type="ECO:0000256" key="1">
    <source>
        <dbReference type="ARBA" id="ARBA00010923"/>
    </source>
</evidence>
<organism evidence="5 6">
    <name type="scientific">Gynuella sunshinyii YC6258</name>
    <dbReference type="NCBI Taxonomy" id="1445510"/>
    <lineage>
        <taxon>Bacteria</taxon>
        <taxon>Pseudomonadati</taxon>
        <taxon>Pseudomonadota</taxon>
        <taxon>Gammaproteobacteria</taxon>
        <taxon>Oceanospirillales</taxon>
        <taxon>Saccharospirillaceae</taxon>
        <taxon>Gynuella</taxon>
    </lineage>
</organism>
<keyword evidence="5" id="KW-0378">Hydrolase</keyword>
<dbReference type="PANTHER" id="PTHR30408:SF12">
    <property type="entry name" value="TYPE I RESTRICTION ENZYME MJAVIII SPECIFICITY SUBUNIT"/>
    <property type="match status" value="1"/>
</dbReference>
<dbReference type="OrthoDB" id="398435at2"/>
<feature type="domain" description="Type I restriction modification DNA specificity" evidence="4">
    <location>
        <begin position="3"/>
        <end position="174"/>
    </location>
</feature>
<protein>
    <submittedName>
        <fullName evidence="5">Restriction endonuclease S subunit</fullName>
        <ecNumber evidence="5">3.1.21.3</ecNumber>
    </submittedName>
</protein>
<dbReference type="PATRIC" id="fig|1445510.3.peg.93"/>
<dbReference type="SUPFAM" id="SSF116734">
    <property type="entry name" value="DNA methylase specificity domain"/>
    <property type="match status" value="2"/>
</dbReference>
<keyword evidence="3" id="KW-0238">DNA-binding</keyword>
<dbReference type="InterPro" id="IPR000055">
    <property type="entry name" value="Restrct_endonuc_typeI_TRD"/>
</dbReference>
<feature type="domain" description="Type I restriction modification DNA specificity" evidence="4">
    <location>
        <begin position="190"/>
        <end position="361"/>
    </location>
</feature>
<dbReference type="GO" id="GO:0003677">
    <property type="term" value="F:DNA binding"/>
    <property type="evidence" value="ECO:0007669"/>
    <property type="project" value="UniProtKB-KW"/>
</dbReference>
<name>A0A0C5VFI8_9GAMM</name>
<dbReference type="KEGG" id="gsn:YC6258_00097"/>
<dbReference type="PANTHER" id="PTHR30408">
    <property type="entry name" value="TYPE-1 RESTRICTION ENZYME ECOKI SPECIFICITY PROTEIN"/>
    <property type="match status" value="1"/>
</dbReference>
<keyword evidence="6" id="KW-1185">Reference proteome</keyword>
<keyword evidence="2" id="KW-0680">Restriction system</keyword>
<dbReference type="InterPro" id="IPR044946">
    <property type="entry name" value="Restrct_endonuc_typeI_TRD_sf"/>
</dbReference>
<dbReference type="AlphaFoldDB" id="A0A0C5VFI8"/>
<dbReference type="HOGENOM" id="CLU_021095_10_5_6"/>
<evidence type="ECO:0000313" key="6">
    <source>
        <dbReference type="Proteomes" id="UP000032266"/>
    </source>
</evidence>
<gene>
    <name evidence="5" type="ORF">YC6258_00097</name>
</gene>
<comment type="similarity">
    <text evidence="1">Belongs to the type-I restriction system S methylase family.</text>
</comment>
<dbReference type="Proteomes" id="UP000032266">
    <property type="component" value="Chromosome"/>
</dbReference>
<dbReference type="GO" id="GO:0009035">
    <property type="term" value="F:type I site-specific deoxyribonuclease activity"/>
    <property type="evidence" value="ECO:0007669"/>
    <property type="project" value="UniProtKB-EC"/>
</dbReference>
<accession>A0A0C5VFI8</accession>
<dbReference type="GO" id="GO:0009307">
    <property type="term" value="P:DNA restriction-modification system"/>
    <property type="evidence" value="ECO:0007669"/>
    <property type="project" value="UniProtKB-KW"/>
</dbReference>
<sequence>MTDKQTVKFGDICREVKLTTKDPIADGYERYIGLEHLDSGSLKIKRWGIIEEDNPSFTRVFKKGHILFGKRRPYLKKAAIAEFDGICSGDILVLEPKHDGVTSDYLSRIIHTERFWNWAIKTSSGSLSPRTKFSVLKELAVDVVEKEKQRVATDVLDLIDEKYLLKENLLNSAETLFKVVLINEIWKPKSSWKEFSIGELGEVKLGRQRTPKYTTGKYSKPYLRVVNVLDGELDLNDVEEMDFNDSDFETHQLKTKDILITEGDITSVFNVGRVAMYNDEIESCCIQNTLLRFRSGPLILPEFALYLFRCAFYKGIFAYAANMTTVAHLGAGRFSAIKVSIPPIERQKEIVDKVIVADKLVKNLKADLANQQEFKKVLSAEFMETK</sequence>
<dbReference type="Pfam" id="PF01420">
    <property type="entry name" value="Methylase_S"/>
    <property type="match status" value="2"/>
</dbReference>
<keyword evidence="5" id="KW-0255">Endonuclease</keyword>
<dbReference type="EMBL" id="CP007142">
    <property type="protein sequence ID" value="AJQ92153.1"/>
    <property type="molecule type" value="Genomic_DNA"/>
</dbReference>
<evidence type="ECO:0000313" key="5">
    <source>
        <dbReference type="EMBL" id="AJQ92153.1"/>
    </source>
</evidence>
<dbReference type="RefSeq" id="WP_044615301.1">
    <property type="nucleotide sequence ID" value="NZ_CP007142.1"/>
</dbReference>
<keyword evidence="5" id="KW-0540">Nuclease</keyword>
<dbReference type="STRING" id="1445510.YC6258_00097"/>
<evidence type="ECO:0000256" key="2">
    <source>
        <dbReference type="ARBA" id="ARBA00022747"/>
    </source>
</evidence>
<dbReference type="CDD" id="cd17253">
    <property type="entry name" value="RMtype1_S_Eco933I-TRD2-CR2_like"/>
    <property type="match status" value="1"/>
</dbReference>
<dbReference type="REBASE" id="106433">
    <property type="entry name" value="S.Gsu6258ORF98P"/>
</dbReference>
<dbReference type="EC" id="3.1.21.3" evidence="5"/>
<reference evidence="5 6" key="1">
    <citation type="submission" date="2014-01" db="EMBL/GenBank/DDBJ databases">
        <title>Full genme sequencing of cellulolytic bacterium Gynuella sunshinyii YC6258T gen. nov., sp. nov.</title>
        <authorList>
            <person name="Khan H."/>
            <person name="Chung E.J."/>
            <person name="Chung Y.R."/>
        </authorList>
    </citation>
    <scope>NUCLEOTIDE SEQUENCE [LARGE SCALE GENOMIC DNA]</scope>
    <source>
        <strain evidence="5 6">YC6258</strain>
    </source>
</reference>
<dbReference type="Gene3D" id="3.90.220.20">
    <property type="entry name" value="DNA methylase specificity domains"/>
    <property type="match status" value="2"/>
</dbReference>
<evidence type="ECO:0000256" key="3">
    <source>
        <dbReference type="ARBA" id="ARBA00023125"/>
    </source>
</evidence>
<dbReference type="InterPro" id="IPR052021">
    <property type="entry name" value="Type-I_RS_S_subunit"/>
</dbReference>
<evidence type="ECO:0000259" key="4">
    <source>
        <dbReference type="Pfam" id="PF01420"/>
    </source>
</evidence>
<proteinExistence type="inferred from homology"/>